<protein>
    <recommendedName>
        <fullName evidence="1">HMA domain-containing protein</fullName>
    </recommendedName>
</protein>
<reference evidence="2 3" key="1">
    <citation type="journal article" date="2016" name="Nat. Commun.">
        <title>Thousands of microbial genomes shed light on interconnected biogeochemical processes in an aquifer system.</title>
        <authorList>
            <person name="Anantharaman K."/>
            <person name="Brown C.T."/>
            <person name="Hug L.A."/>
            <person name="Sharon I."/>
            <person name="Castelle C.J."/>
            <person name="Probst A.J."/>
            <person name="Thomas B.C."/>
            <person name="Singh A."/>
            <person name="Wilkins M.J."/>
            <person name="Karaoz U."/>
            <person name="Brodie E.L."/>
            <person name="Williams K.H."/>
            <person name="Hubbard S.S."/>
            <person name="Banfield J.F."/>
        </authorList>
    </citation>
    <scope>NUCLEOTIDE SEQUENCE [LARGE SCALE GENOMIC DNA]</scope>
</reference>
<name>A0A1F6GBF9_9PROT</name>
<evidence type="ECO:0000313" key="3">
    <source>
        <dbReference type="Proteomes" id="UP000178449"/>
    </source>
</evidence>
<dbReference type="InterPro" id="IPR006121">
    <property type="entry name" value="HMA_dom"/>
</dbReference>
<dbReference type="STRING" id="1817772.A2527_04855"/>
<dbReference type="AlphaFoldDB" id="A0A1F6GBF9"/>
<dbReference type="SUPFAM" id="SSF55008">
    <property type="entry name" value="HMA, heavy metal-associated domain"/>
    <property type="match status" value="1"/>
</dbReference>
<dbReference type="Proteomes" id="UP000178449">
    <property type="component" value="Unassembled WGS sequence"/>
</dbReference>
<sequence length="68" mass="7176">MKNATLKVEKMKCGGCTSKVEGIAKEFGLAEAKASFETGLLELGFEGDPDLNQLAQKITQAGYPAQLG</sequence>
<dbReference type="GO" id="GO:0046872">
    <property type="term" value="F:metal ion binding"/>
    <property type="evidence" value="ECO:0007669"/>
    <property type="project" value="InterPro"/>
</dbReference>
<dbReference type="PROSITE" id="PS50846">
    <property type="entry name" value="HMA_2"/>
    <property type="match status" value="1"/>
</dbReference>
<organism evidence="2 3">
    <name type="scientific">Candidatus Lambdaproteobacteria bacterium RIFOXYD2_FULL_50_16</name>
    <dbReference type="NCBI Taxonomy" id="1817772"/>
    <lineage>
        <taxon>Bacteria</taxon>
        <taxon>Pseudomonadati</taxon>
        <taxon>Pseudomonadota</taxon>
        <taxon>Candidatus Lambdaproteobacteria</taxon>
    </lineage>
</organism>
<dbReference type="Gene3D" id="3.30.70.100">
    <property type="match status" value="1"/>
</dbReference>
<comment type="caution">
    <text evidence="2">The sequence shown here is derived from an EMBL/GenBank/DDBJ whole genome shotgun (WGS) entry which is preliminary data.</text>
</comment>
<proteinExistence type="predicted"/>
<evidence type="ECO:0000313" key="2">
    <source>
        <dbReference type="EMBL" id="OGG95440.1"/>
    </source>
</evidence>
<dbReference type="CDD" id="cd00371">
    <property type="entry name" value="HMA"/>
    <property type="match status" value="1"/>
</dbReference>
<evidence type="ECO:0000259" key="1">
    <source>
        <dbReference type="PROSITE" id="PS50846"/>
    </source>
</evidence>
<accession>A0A1F6GBF9</accession>
<feature type="domain" description="HMA" evidence="1">
    <location>
        <begin position="2"/>
        <end position="66"/>
    </location>
</feature>
<dbReference type="EMBL" id="MFNE01000023">
    <property type="protein sequence ID" value="OGG95440.1"/>
    <property type="molecule type" value="Genomic_DNA"/>
</dbReference>
<gene>
    <name evidence="2" type="ORF">A2527_04855</name>
</gene>
<dbReference type="InterPro" id="IPR036163">
    <property type="entry name" value="HMA_dom_sf"/>
</dbReference>
<dbReference type="Pfam" id="PF00403">
    <property type="entry name" value="HMA"/>
    <property type="match status" value="1"/>
</dbReference>